<keyword evidence="1" id="KW-0732">Signal</keyword>
<keyword evidence="3" id="KW-1185">Reference proteome</keyword>
<gene>
    <name evidence="2" type="ORF">PSTG_05377</name>
</gene>
<evidence type="ECO:0000313" key="2">
    <source>
        <dbReference type="EMBL" id="KNF01280.1"/>
    </source>
</evidence>
<sequence length="157" mass="18131">MKSRIALAYLVALWTIIGTSLCKPTDRSAYRILTHIWTGPDDDDKIFSHQFGVNLLKTKVSVLESGENKYKVWVNNPFNQDVKDIYVYLNGEQETSIHVRSPHEDYDYYLSARKTEADEVATLTSLPSHVRVEWWIPKDQAGELVQRMTRLKSFSGH</sequence>
<comment type="caution">
    <text evidence="2">The sequence shown here is derived from an EMBL/GenBank/DDBJ whole genome shotgun (WGS) entry which is preliminary data.</text>
</comment>
<dbReference type="Proteomes" id="UP000054564">
    <property type="component" value="Unassembled WGS sequence"/>
</dbReference>
<name>A0A0L0VQI2_9BASI</name>
<evidence type="ECO:0000256" key="1">
    <source>
        <dbReference type="SAM" id="SignalP"/>
    </source>
</evidence>
<accession>A0A0L0VQI2</accession>
<dbReference type="AlphaFoldDB" id="A0A0L0VQI2"/>
<dbReference type="EMBL" id="AJIL01000030">
    <property type="protein sequence ID" value="KNF01280.1"/>
    <property type="molecule type" value="Genomic_DNA"/>
</dbReference>
<evidence type="ECO:0000313" key="3">
    <source>
        <dbReference type="Proteomes" id="UP000054564"/>
    </source>
</evidence>
<protein>
    <submittedName>
        <fullName evidence="2">Uncharacterized protein</fullName>
    </submittedName>
</protein>
<feature type="signal peptide" evidence="1">
    <location>
        <begin position="1"/>
        <end position="22"/>
    </location>
</feature>
<feature type="chain" id="PRO_5005550495" evidence="1">
    <location>
        <begin position="23"/>
        <end position="157"/>
    </location>
</feature>
<organism evidence="2 3">
    <name type="scientific">Puccinia striiformis f. sp. tritici PST-78</name>
    <dbReference type="NCBI Taxonomy" id="1165861"/>
    <lineage>
        <taxon>Eukaryota</taxon>
        <taxon>Fungi</taxon>
        <taxon>Dikarya</taxon>
        <taxon>Basidiomycota</taxon>
        <taxon>Pucciniomycotina</taxon>
        <taxon>Pucciniomycetes</taxon>
        <taxon>Pucciniales</taxon>
        <taxon>Pucciniaceae</taxon>
        <taxon>Puccinia</taxon>
    </lineage>
</organism>
<reference evidence="3" key="1">
    <citation type="submission" date="2014-03" db="EMBL/GenBank/DDBJ databases">
        <title>The Genome Sequence of Puccinia striiformis f. sp. tritici PST-78.</title>
        <authorList>
            <consortium name="The Broad Institute Genome Sequencing Platform"/>
            <person name="Cuomo C."/>
            <person name="Hulbert S."/>
            <person name="Chen X."/>
            <person name="Walker B."/>
            <person name="Young S.K."/>
            <person name="Zeng Q."/>
            <person name="Gargeya S."/>
            <person name="Fitzgerald M."/>
            <person name="Haas B."/>
            <person name="Abouelleil A."/>
            <person name="Alvarado L."/>
            <person name="Arachchi H.M."/>
            <person name="Berlin A.M."/>
            <person name="Chapman S.B."/>
            <person name="Goldberg J."/>
            <person name="Griggs A."/>
            <person name="Gujja S."/>
            <person name="Hansen M."/>
            <person name="Howarth C."/>
            <person name="Imamovic A."/>
            <person name="Larimer J."/>
            <person name="McCowan C."/>
            <person name="Montmayeur A."/>
            <person name="Murphy C."/>
            <person name="Neiman D."/>
            <person name="Pearson M."/>
            <person name="Priest M."/>
            <person name="Roberts A."/>
            <person name="Saif S."/>
            <person name="Shea T."/>
            <person name="Sisk P."/>
            <person name="Sykes S."/>
            <person name="Wortman J."/>
            <person name="Nusbaum C."/>
            <person name="Birren B."/>
        </authorList>
    </citation>
    <scope>NUCLEOTIDE SEQUENCE [LARGE SCALE GENOMIC DNA]</scope>
    <source>
        <strain evidence="3">race PST-78</strain>
    </source>
</reference>
<proteinExistence type="predicted"/>